<keyword evidence="2" id="KW-1185">Reference proteome</keyword>
<dbReference type="AlphaFoldDB" id="A0A7G7MF42"/>
<reference evidence="1 2" key="1">
    <citation type="submission" date="2020-08" db="EMBL/GenBank/DDBJ databases">
        <authorList>
            <person name="Mo P."/>
        </authorList>
    </citation>
    <scope>NUCLEOTIDE SEQUENCE [LARGE SCALE GENOMIC DNA]</scope>
    <source>
        <strain evidence="1 2">CGMCC 4.1532</strain>
    </source>
</reference>
<protein>
    <submittedName>
        <fullName evidence="1">Uncharacterized protein</fullName>
    </submittedName>
</protein>
<gene>
    <name evidence="1" type="ORF">H6H00_25205</name>
</gene>
<evidence type="ECO:0000313" key="1">
    <source>
        <dbReference type="EMBL" id="QNG51403.1"/>
    </source>
</evidence>
<dbReference type="RefSeq" id="WP_185718158.1">
    <property type="nucleotide sequence ID" value="NZ_BAAAWI010000001.1"/>
</dbReference>
<dbReference type="Proteomes" id="UP000515728">
    <property type="component" value="Chromosome"/>
</dbReference>
<accession>A0A7G7MF42</accession>
<proteinExistence type="predicted"/>
<dbReference type="EMBL" id="CP060131">
    <property type="protein sequence ID" value="QNG51403.1"/>
    <property type="molecule type" value="Genomic_DNA"/>
</dbReference>
<name>A0A7G7MF42_9PSEU</name>
<organism evidence="1 2">
    <name type="scientific">Pseudonocardia petroleophila</name>
    <dbReference type="NCBI Taxonomy" id="37331"/>
    <lineage>
        <taxon>Bacteria</taxon>
        <taxon>Bacillati</taxon>
        <taxon>Actinomycetota</taxon>
        <taxon>Actinomycetes</taxon>
        <taxon>Pseudonocardiales</taxon>
        <taxon>Pseudonocardiaceae</taxon>
        <taxon>Pseudonocardia</taxon>
    </lineage>
</organism>
<evidence type="ECO:0000313" key="2">
    <source>
        <dbReference type="Proteomes" id="UP000515728"/>
    </source>
</evidence>
<sequence length="84" mass="9207">MSRIIVAAKFVWSDYPGLRAGRLYAGKPDLTRHPTAETHLVDGADGVRTLCGLDRRDFPYEFPEATALGRGADTCTACRPAWPT</sequence>
<dbReference type="KEGG" id="ppel:H6H00_25205"/>